<name>A0A6M8SNN4_9NEIS</name>
<sequence length="102" mass="11685">MDSKLQAQLAEYLGENNLPHLLIEQHPRIMEKNTLLWGSPELANFLDEILFDSRGDREGFPPNVAHELFVIQGIHSQAMGLDNQTAIWGYDASFRTEDSFRK</sequence>
<keyword evidence="2" id="KW-1185">Reference proteome</keyword>
<reference evidence="1 2" key="1">
    <citation type="submission" date="2020-05" db="EMBL/GenBank/DDBJ databases">
        <title>Complete genome sequence of Deefgea sp. D17.</title>
        <authorList>
            <person name="Bae J.-W."/>
            <person name="Han J.E."/>
        </authorList>
    </citation>
    <scope>NUCLEOTIDE SEQUENCE [LARGE SCALE GENOMIC DNA]</scope>
    <source>
        <strain evidence="1 2">D17</strain>
    </source>
</reference>
<dbReference type="RefSeq" id="WP_173532296.1">
    <property type="nucleotide sequence ID" value="NZ_CP054143.1"/>
</dbReference>
<accession>A0A6M8SNN4</accession>
<dbReference type="EMBL" id="CP054143">
    <property type="protein sequence ID" value="QKJ65788.1"/>
    <property type="molecule type" value="Genomic_DNA"/>
</dbReference>
<evidence type="ECO:0000313" key="1">
    <source>
        <dbReference type="EMBL" id="QKJ65788.1"/>
    </source>
</evidence>
<evidence type="ECO:0000313" key="2">
    <source>
        <dbReference type="Proteomes" id="UP000504844"/>
    </source>
</evidence>
<dbReference type="Proteomes" id="UP000504844">
    <property type="component" value="Chromosome"/>
</dbReference>
<dbReference type="AlphaFoldDB" id="A0A6M8SNN4"/>
<organism evidence="1 2">
    <name type="scientific">Deefgea piscis</name>
    <dbReference type="NCBI Taxonomy" id="2739061"/>
    <lineage>
        <taxon>Bacteria</taxon>
        <taxon>Pseudomonadati</taxon>
        <taxon>Pseudomonadota</taxon>
        <taxon>Betaproteobacteria</taxon>
        <taxon>Neisseriales</taxon>
        <taxon>Chitinibacteraceae</taxon>
        <taxon>Deefgea</taxon>
    </lineage>
</organism>
<protein>
    <submittedName>
        <fullName evidence="1">Uncharacterized protein</fullName>
    </submittedName>
</protein>
<gene>
    <name evidence="1" type="ORF">HQN60_03070</name>
</gene>
<dbReference type="KEGG" id="dee:HQN60_03070"/>
<proteinExistence type="predicted"/>